<dbReference type="InterPro" id="IPR025558">
    <property type="entry name" value="DUF4283"/>
</dbReference>
<gene>
    <name evidence="2" type="ORF">NC653_034499</name>
</gene>
<feature type="domain" description="DUF4283" evidence="1">
    <location>
        <begin position="70"/>
        <end position="149"/>
    </location>
</feature>
<dbReference type="PANTHER" id="PTHR31286:SF171">
    <property type="entry name" value="CCHC-TYPE DOMAIN-CONTAINING PROTEIN"/>
    <property type="match status" value="1"/>
</dbReference>
<dbReference type="PANTHER" id="PTHR31286">
    <property type="entry name" value="GLYCINE-RICH CELL WALL STRUCTURAL PROTEIN 1.8-LIKE"/>
    <property type="match status" value="1"/>
</dbReference>
<dbReference type="Proteomes" id="UP001164929">
    <property type="component" value="Chromosome 15"/>
</dbReference>
<proteinExistence type="predicted"/>
<dbReference type="InterPro" id="IPR040256">
    <property type="entry name" value="At4g02000-like"/>
</dbReference>
<name>A0AAD6PWB0_9ROSI</name>
<evidence type="ECO:0000313" key="2">
    <source>
        <dbReference type="EMBL" id="KAJ6969951.1"/>
    </source>
</evidence>
<reference evidence="2" key="1">
    <citation type="journal article" date="2023" name="Mol. Ecol. Resour.">
        <title>Chromosome-level genome assembly of a triploid poplar Populus alba 'Berolinensis'.</title>
        <authorList>
            <person name="Chen S."/>
            <person name="Yu Y."/>
            <person name="Wang X."/>
            <person name="Wang S."/>
            <person name="Zhang T."/>
            <person name="Zhou Y."/>
            <person name="He R."/>
            <person name="Meng N."/>
            <person name="Wang Y."/>
            <person name="Liu W."/>
            <person name="Liu Z."/>
            <person name="Liu J."/>
            <person name="Guo Q."/>
            <person name="Huang H."/>
            <person name="Sederoff R.R."/>
            <person name="Wang G."/>
            <person name="Qu G."/>
            <person name="Chen S."/>
        </authorList>
    </citation>
    <scope>NUCLEOTIDE SEQUENCE</scope>
    <source>
        <strain evidence="2">SC-2020</strain>
    </source>
</reference>
<dbReference type="Pfam" id="PF14111">
    <property type="entry name" value="DUF4283"/>
    <property type="match status" value="1"/>
</dbReference>
<dbReference type="AlphaFoldDB" id="A0AAD6PWB0"/>
<organism evidence="2 3">
    <name type="scientific">Populus alba x Populus x berolinensis</name>
    <dbReference type="NCBI Taxonomy" id="444605"/>
    <lineage>
        <taxon>Eukaryota</taxon>
        <taxon>Viridiplantae</taxon>
        <taxon>Streptophyta</taxon>
        <taxon>Embryophyta</taxon>
        <taxon>Tracheophyta</taxon>
        <taxon>Spermatophyta</taxon>
        <taxon>Magnoliopsida</taxon>
        <taxon>eudicotyledons</taxon>
        <taxon>Gunneridae</taxon>
        <taxon>Pentapetalae</taxon>
        <taxon>rosids</taxon>
        <taxon>fabids</taxon>
        <taxon>Malpighiales</taxon>
        <taxon>Salicaceae</taxon>
        <taxon>Saliceae</taxon>
        <taxon>Populus</taxon>
    </lineage>
</organism>
<keyword evidence="3" id="KW-1185">Reference proteome</keyword>
<evidence type="ECO:0000259" key="1">
    <source>
        <dbReference type="Pfam" id="PF14111"/>
    </source>
</evidence>
<dbReference type="EMBL" id="JAQIZT010000015">
    <property type="protein sequence ID" value="KAJ6969951.1"/>
    <property type="molecule type" value="Genomic_DNA"/>
</dbReference>
<evidence type="ECO:0000313" key="3">
    <source>
        <dbReference type="Proteomes" id="UP001164929"/>
    </source>
</evidence>
<accession>A0AAD6PWB0</accession>
<comment type="caution">
    <text evidence="2">The sequence shown here is derived from an EMBL/GenBank/DDBJ whole genome shotgun (WGS) entry which is preliminary data.</text>
</comment>
<protein>
    <recommendedName>
        <fullName evidence="1">DUF4283 domain-containing protein</fullName>
    </recommendedName>
</protein>
<sequence>MEFFIAVPRIDLIPMKPFDIVNGIEISPSTLHVKIFYRDKVFGIRSPPLMRIKVNLIKNKLVFNNLCIPWHDSLITKLFGKSVGFFQMKSRLRGVWKQSGDFELMDVNNGFFAVKFDIKDHITKVITRGSWMIFDHYLAVCTWSSDFNLVTTKINQTMVWQRILSLKLVFYDESFLLVMLIIVSTLVKVDLNTFNVEREKSAWVC</sequence>